<dbReference type="InterPro" id="IPR003754">
    <property type="entry name" value="4pyrrol_synth_uPrphyn_synth"/>
</dbReference>
<dbReference type="PANTHER" id="PTHR12390:SF0">
    <property type="entry name" value="UROPORPHYRINOGEN-III SYNTHASE"/>
    <property type="match status" value="1"/>
</dbReference>
<keyword evidence="3" id="KW-1185">Reference proteome</keyword>
<organism evidence="2 3">
    <name type="scientific">Curvularia kusanoi</name>
    <name type="common">Cochliobolus kusanoi</name>
    <dbReference type="NCBI Taxonomy" id="90978"/>
    <lineage>
        <taxon>Eukaryota</taxon>
        <taxon>Fungi</taxon>
        <taxon>Dikarya</taxon>
        <taxon>Ascomycota</taxon>
        <taxon>Pezizomycotina</taxon>
        <taxon>Dothideomycetes</taxon>
        <taxon>Pleosporomycetidae</taxon>
        <taxon>Pleosporales</taxon>
        <taxon>Pleosporineae</taxon>
        <taxon>Pleosporaceae</taxon>
        <taxon>Curvularia</taxon>
    </lineage>
</organism>
<dbReference type="CDD" id="cd06578">
    <property type="entry name" value="HemD"/>
    <property type="match status" value="1"/>
</dbReference>
<dbReference type="EMBL" id="SWKU01000001">
    <property type="protein sequence ID" value="KAF3010730.1"/>
    <property type="molecule type" value="Genomic_DNA"/>
</dbReference>
<protein>
    <recommendedName>
        <fullName evidence="1">Tetrapyrrole biosynthesis uroporphyrinogen III synthase domain-containing protein</fullName>
    </recommendedName>
</protein>
<dbReference type="GO" id="GO:0005829">
    <property type="term" value="C:cytosol"/>
    <property type="evidence" value="ECO:0007669"/>
    <property type="project" value="TreeGrafter"/>
</dbReference>
<reference evidence="2" key="1">
    <citation type="submission" date="2019-04" db="EMBL/GenBank/DDBJ databases">
        <title>Sequencing of skin fungus with MAO and IRED activity.</title>
        <authorList>
            <person name="Marsaioli A.J."/>
            <person name="Bonatto J.M.C."/>
            <person name="Reis Junior O."/>
        </authorList>
    </citation>
    <scope>NUCLEOTIDE SEQUENCE</scope>
    <source>
        <strain evidence="2">30M1</strain>
    </source>
</reference>
<dbReference type="Pfam" id="PF02602">
    <property type="entry name" value="HEM4"/>
    <property type="match status" value="1"/>
</dbReference>
<dbReference type="PANTHER" id="PTHR12390">
    <property type="entry name" value="UROPORPHYRINOGEN III SYNTHASE"/>
    <property type="match status" value="1"/>
</dbReference>
<dbReference type="OrthoDB" id="5595751at2759"/>
<dbReference type="GO" id="GO:0004852">
    <property type="term" value="F:uroporphyrinogen-III synthase activity"/>
    <property type="evidence" value="ECO:0007669"/>
    <property type="project" value="InterPro"/>
</dbReference>
<accession>A0A9P4WEW8</accession>
<dbReference type="InterPro" id="IPR039793">
    <property type="entry name" value="UROS/Hem4"/>
</dbReference>
<dbReference type="AlphaFoldDB" id="A0A9P4WEW8"/>
<name>A0A9P4WEW8_CURKU</name>
<dbReference type="GO" id="GO:0006780">
    <property type="term" value="P:uroporphyrinogen III biosynthetic process"/>
    <property type="evidence" value="ECO:0007669"/>
    <property type="project" value="InterPro"/>
</dbReference>
<evidence type="ECO:0000313" key="3">
    <source>
        <dbReference type="Proteomes" id="UP000801428"/>
    </source>
</evidence>
<dbReference type="FunFam" id="3.40.50.10090:FF:000011">
    <property type="entry name" value="Uroporphyrinogen-III synthase (UroS), putative"/>
    <property type="match status" value="1"/>
</dbReference>
<feature type="domain" description="Tetrapyrrole biosynthesis uroporphyrinogen III synthase" evidence="1">
    <location>
        <begin position="31"/>
        <end position="298"/>
    </location>
</feature>
<dbReference type="InterPro" id="IPR036108">
    <property type="entry name" value="4pyrrol_syn_uPrphyn_synt_sf"/>
</dbReference>
<dbReference type="SUPFAM" id="SSF69618">
    <property type="entry name" value="HemD-like"/>
    <property type="match status" value="1"/>
</dbReference>
<gene>
    <name evidence="2" type="ORF">E8E13_006860</name>
</gene>
<evidence type="ECO:0000313" key="2">
    <source>
        <dbReference type="EMBL" id="KAF3010730.1"/>
    </source>
</evidence>
<dbReference type="Gene3D" id="3.40.50.10090">
    <property type="match status" value="2"/>
</dbReference>
<comment type="caution">
    <text evidence="2">The sequence shown here is derived from an EMBL/GenBank/DDBJ whole genome shotgun (WGS) entry which is preliminary data.</text>
</comment>
<proteinExistence type="predicted"/>
<dbReference type="Proteomes" id="UP000801428">
    <property type="component" value="Unassembled WGS sequence"/>
</dbReference>
<sequence length="309" mass="34418">MAEPSRGRTPILLLKTKSVPTDTYEELFLTCDNQGYAPAFVPVLEHRFKHDALNTVRQHILNRGMVPTSQKGLATYGALIFTSQRAVEAFNEVVDDIRKENSLVVDELLPESLPLYVVGPATARGLRALDLRCPILGEETGNGEALAGFILEHYNALYPGVPNPPILFMVGDKRRDIIPKTLQSEQLPSDRSARVDELVIYETGEMHSFKSNFTEIWQTNASRGIKRQWIVVFSPTGCQAMLESLRLLDVKTGKAKKPDGARDILIVTIGPTTRDYLINEFDFIPDVVAERPSPEGIAEGIRAFIEQQS</sequence>
<evidence type="ECO:0000259" key="1">
    <source>
        <dbReference type="Pfam" id="PF02602"/>
    </source>
</evidence>